<reference evidence="7" key="1">
    <citation type="submission" date="2016-10" db="EMBL/GenBank/DDBJ databases">
        <authorList>
            <person name="Varghese N."/>
            <person name="Submissions S."/>
        </authorList>
    </citation>
    <scope>NUCLEOTIDE SEQUENCE [LARGE SCALE GENOMIC DNA]</scope>
    <source>
        <strain evidence="7">DSM 44268</strain>
    </source>
</reference>
<dbReference type="PANTHER" id="PTHR30055">
    <property type="entry name" value="HTH-TYPE TRANSCRIPTIONAL REGULATOR RUTR"/>
    <property type="match status" value="1"/>
</dbReference>
<proteinExistence type="predicted"/>
<dbReference type="InterPro" id="IPR011075">
    <property type="entry name" value="TetR_C"/>
</dbReference>
<evidence type="ECO:0000256" key="3">
    <source>
        <dbReference type="ARBA" id="ARBA00023163"/>
    </source>
</evidence>
<dbReference type="Pfam" id="PF16859">
    <property type="entry name" value="TetR_C_11"/>
    <property type="match status" value="1"/>
</dbReference>
<keyword evidence="1" id="KW-0805">Transcription regulation</keyword>
<dbReference type="SUPFAM" id="SSF48498">
    <property type="entry name" value="Tetracyclin repressor-like, C-terminal domain"/>
    <property type="match status" value="1"/>
</dbReference>
<dbReference type="InterPro" id="IPR036271">
    <property type="entry name" value="Tet_transcr_reg_TetR-rel_C_sf"/>
</dbReference>
<keyword evidence="7" id="KW-1185">Reference proteome</keyword>
<organism evidence="6 7">
    <name type="scientific">Blastococcus aurantiacus</name>
    <dbReference type="NCBI Taxonomy" id="1550231"/>
    <lineage>
        <taxon>Bacteria</taxon>
        <taxon>Bacillati</taxon>
        <taxon>Actinomycetota</taxon>
        <taxon>Actinomycetes</taxon>
        <taxon>Geodermatophilales</taxon>
        <taxon>Geodermatophilaceae</taxon>
        <taxon>Blastococcus</taxon>
    </lineage>
</organism>
<dbReference type="OrthoDB" id="9796019at2"/>
<feature type="region of interest" description="Disordered" evidence="4">
    <location>
        <begin position="1"/>
        <end position="22"/>
    </location>
</feature>
<keyword evidence="3" id="KW-0804">Transcription</keyword>
<evidence type="ECO:0000256" key="2">
    <source>
        <dbReference type="ARBA" id="ARBA00023125"/>
    </source>
</evidence>
<feature type="compositionally biased region" description="Basic and acidic residues" evidence="4">
    <location>
        <begin position="12"/>
        <end position="22"/>
    </location>
</feature>
<sequence length="208" mass="22976">MTEPSPTLVRSPVDRRPGRPRDEDIEERVLAATLALVDAGAPVTLGRVVAGSGASRAAIYRRWPSLTALLAAALDQGREVLRVPGDGDLRERLFGLYLDGPARVAESYTDARFRRRLQLTLADRALQRAYWDAHVNRRRLPVTELLQQGVAAGELRADLDIEATIDLINGVFYYQVIVRGENPLEPATRARCAAALDLVWRGMAAEPR</sequence>
<accession>A0A1G7J7F4</accession>
<dbReference type="Gene3D" id="1.10.357.10">
    <property type="entry name" value="Tetracycline Repressor, domain 2"/>
    <property type="match status" value="1"/>
</dbReference>
<evidence type="ECO:0000256" key="4">
    <source>
        <dbReference type="SAM" id="MobiDB-lite"/>
    </source>
</evidence>
<dbReference type="EMBL" id="FNBT01000002">
    <property type="protein sequence ID" value="SDF20803.1"/>
    <property type="molecule type" value="Genomic_DNA"/>
</dbReference>
<dbReference type="AlphaFoldDB" id="A0A1G7J7F4"/>
<keyword evidence="2" id="KW-0238">DNA-binding</keyword>
<feature type="domain" description="Tetracyclin repressor-like C-terminal" evidence="5">
    <location>
        <begin position="84"/>
        <end position="193"/>
    </location>
</feature>
<dbReference type="SUPFAM" id="SSF46689">
    <property type="entry name" value="Homeodomain-like"/>
    <property type="match status" value="1"/>
</dbReference>
<evidence type="ECO:0000313" key="6">
    <source>
        <dbReference type="EMBL" id="SDF20803.1"/>
    </source>
</evidence>
<dbReference type="PANTHER" id="PTHR30055:SF148">
    <property type="entry name" value="TETR-FAMILY TRANSCRIPTIONAL REGULATOR"/>
    <property type="match status" value="1"/>
</dbReference>
<dbReference type="RefSeq" id="WP_091764440.1">
    <property type="nucleotide sequence ID" value="NZ_FNBT01000002.1"/>
</dbReference>
<dbReference type="GO" id="GO:0003700">
    <property type="term" value="F:DNA-binding transcription factor activity"/>
    <property type="evidence" value="ECO:0007669"/>
    <property type="project" value="TreeGrafter"/>
</dbReference>
<dbReference type="Gene3D" id="1.10.10.60">
    <property type="entry name" value="Homeodomain-like"/>
    <property type="match status" value="1"/>
</dbReference>
<evidence type="ECO:0000313" key="7">
    <source>
        <dbReference type="Proteomes" id="UP000199406"/>
    </source>
</evidence>
<evidence type="ECO:0000259" key="5">
    <source>
        <dbReference type="Pfam" id="PF16859"/>
    </source>
</evidence>
<dbReference type="STRING" id="1550231.SAMN05660662_1341"/>
<gene>
    <name evidence="6" type="ORF">SAMN05660662_1341</name>
</gene>
<name>A0A1G7J7F4_9ACTN</name>
<evidence type="ECO:0000256" key="1">
    <source>
        <dbReference type="ARBA" id="ARBA00023015"/>
    </source>
</evidence>
<dbReference type="Proteomes" id="UP000199406">
    <property type="component" value="Unassembled WGS sequence"/>
</dbReference>
<protein>
    <submittedName>
        <fullName evidence="6">Transcriptional regulator, TetR family</fullName>
    </submittedName>
</protein>
<dbReference type="InterPro" id="IPR009057">
    <property type="entry name" value="Homeodomain-like_sf"/>
</dbReference>
<dbReference type="GO" id="GO:0000976">
    <property type="term" value="F:transcription cis-regulatory region binding"/>
    <property type="evidence" value="ECO:0007669"/>
    <property type="project" value="TreeGrafter"/>
</dbReference>
<dbReference type="InterPro" id="IPR050109">
    <property type="entry name" value="HTH-type_TetR-like_transc_reg"/>
</dbReference>